<sequence length="94" mass="10156">MMNKQRWRFVLAGPVVFIAAIAVMSGAAVWMPSGVAGVNNIVLPLALFPAIWAVLFFYVCLTENLKRAGLITGLLLVANVVLVVVDVMIQRGMV</sequence>
<keyword evidence="1" id="KW-0812">Transmembrane</keyword>
<protein>
    <submittedName>
        <fullName evidence="2">Uncharacterized protein</fullName>
    </submittedName>
</protein>
<dbReference type="AlphaFoldDB" id="A0A5S9N5M9"/>
<accession>A0A5S9N5M9</accession>
<evidence type="ECO:0000256" key="1">
    <source>
        <dbReference type="SAM" id="Phobius"/>
    </source>
</evidence>
<gene>
    <name evidence="2" type="ORF">OPDIPICF_00779</name>
</gene>
<feature type="transmembrane region" description="Helical" evidence="1">
    <location>
        <begin position="7"/>
        <end position="29"/>
    </location>
</feature>
<name>A0A5S9N5M9_9GAMM</name>
<dbReference type="EMBL" id="CACSIO010000001">
    <property type="protein sequence ID" value="CAA0085143.1"/>
    <property type="molecule type" value="Genomic_DNA"/>
</dbReference>
<keyword evidence="1" id="KW-1133">Transmembrane helix</keyword>
<proteinExistence type="predicted"/>
<keyword evidence="3" id="KW-1185">Reference proteome</keyword>
<evidence type="ECO:0000313" key="3">
    <source>
        <dbReference type="Proteomes" id="UP000441399"/>
    </source>
</evidence>
<feature type="transmembrane region" description="Helical" evidence="1">
    <location>
        <begin position="41"/>
        <end position="61"/>
    </location>
</feature>
<dbReference type="Proteomes" id="UP000441399">
    <property type="component" value="Unassembled WGS sequence"/>
</dbReference>
<reference evidence="2 3" key="1">
    <citation type="submission" date="2019-11" db="EMBL/GenBank/DDBJ databases">
        <authorList>
            <person name="Holert J."/>
        </authorList>
    </citation>
    <scope>NUCLEOTIDE SEQUENCE [LARGE SCALE GENOMIC DNA]</scope>
    <source>
        <strain evidence="2">SB11_3</strain>
    </source>
</reference>
<feature type="transmembrane region" description="Helical" evidence="1">
    <location>
        <begin position="68"/>
        <end position="89"/>
    </location>
</feature>
<keyword evidence="1" id="KW-0472">Membrane</keyword>
<organism evidence="2 3">
    <name type="scientific">BD1-7 clade bacterium</name>
    <dbReference type="NCBI Taxonomy" id="2029982"/>
    <lineage>
        <taxon>Bacteria</taxon>
        <taxon>Pseudomonadati</taxon>
        <taxon>Pseudomonadota</taxon>
        <taxon>Gammaproteobacteria</taxon>
        <taxon>Cellvibrionales</taxon>
        <taxon>Spongiibacteraceae</taxon>
        <taxon>BD1-7 clade</taxon>
    </lineage>
</organism>
<evidence type="ECO:0000313" key="2">
    <source>
        <dbReference type="EMBL" id="CAA0085143.1"/>
    </source>
</evidence>